<keyword evidence="7 11" id="KW-0472">Membrane</keyword>
<organism evidence="13 14">
    <name type="scientific">Methylomonas rapida</name>
    <dbReference type="NCBI Taxonomy" id="2963939"/>
    <lineage>
        <taxon>Bacteria</taxon>
        <taxon>Pseudomonadati</taxon>
        <taxon>Pseudomonadota</taxon>
        <taxon>Gammaproteobacteria</taxon>
        <taxon>Methylococcales</taxon>
        <taxon>Methylococcaceae</taxon>
        <taxon>Methylomonas</taxon>
    </lineage>
</organism>
<dbReference type="HAMAP" id="MF_00530">
    <property type="entry name" value="ATP_synth_epsil_bac"/>
    <property type="match status" value="1"/>
</dbReference>
<evidence type="ECO:0000313" key="14">
    <source>
        <dbReference type="Proteomes" id="UP001162780"/>
    </source>
</evidence>
<dbReference type="InterPro" id="IPR020546">
    <property type="entry name" value="ATP_synth_F1_dsu/esu_N"/>
</dbReference>
<evidence type="ECO:0000256" key="3">
    <source>
        <dbReference type="ARBA" id="ARBA00005712"/>
    </source>
</evidence>
<dbReference type="NCBIfam" id="NF004871">
    <property type="entry name" value="PRK06228.1"/>
    <property type="match status" value="1"/>
</dbReference>
<keyword evidence="14" id="KW-1185">Reference proteome</keyword>
<keyword evidence="11" id="KW-1003">Cell membrane</keyword>
<evidence type="ECO:0000256" key="4">
    <source>
        <dbReference type="ARBA" id="ARBA00014480"/>
    </source>
</evidence>
<dbReference type="NCBIfam" id="TIGR03166">
    <property type="entry name" value="alt_F1F0_F1_eps"/>
    <property type="match status" value="1"/>
</dbReference>
<evidence type="ECO:0000313" key="13">
    <source>
        <dbReference type="EMBL" id="WAR43101.1"/>
    </source>
</evidence>
<sequence length="136" mass="15047">MMEIRPEMRLKIVLPSEVLLDVAVSKIIAEAENGSFCLEPRHIDFVSALAPGLLTYVTADGVERCVGMDEGVLVKCGREVRISTREAVTGDNPDTLRAAILDRAKRLDEHERGARGVLARLEAGVAKHFLELQKRR</sequence>
<protein>
    <recommendedName>
        <fullName evidence="4 11">ATP synthase epsilon chain</fullName>
    </recommendedName>
    <alternativeName>
        <fullName evidence="10 11">ATP synthase F1 sector epsilon subunit</fullName>
    </alternativeName>
    <alternativeName>
        <fullName evidence="9 11">F-ATPase epsilon subunit</fullName>
    </alternativeName>
</protein>
<keyword evidence="6 11" id="KW-0406">Ion transport</keyword>
<comment type="function">
    <text evidence="1 11">Produces ATP from ADP in the presence of a proton gradient across the membrane.</text>
</comment>
<dbReference type="InterPro" id="IPR036771">
    <property type="entry name" value="ATPsynth_dsu/esu_N"/>
</dbReference>
<evidence type="ECO:0000256" key="7">
    <source>
        <dbReference type="ARBA" id="ARBA00023136"/>
    </source>
</evidence>
<accession>A0ABY7GF76</accession>
<feature type="domain" description="ATP synthase F1 complex delta/epsilon subunit N-terminal" evidence="12">
    <location>
        <begin position="8"/>
        <end position="87"/>
    </location>
</feature>
<evidence type="ECO:0000256" key="9">
    <source>
        <dbReference type="ARBA" id="ARBA00030215"/>
    </source>
</evidence>
<dbReference type="CDD" id="cd12152">
    <property type="entry name" value="F1-ATPase_delta"/>
    <property type="match status" value="1"/>
</dbReference>
<evidence type="ECO:0000256" key="2">
    <source>
        <dbReference type="ARBA" id="ARBA00004184"/>
    </source>
</evidence>
<evidence type="ECO:0000256" key="11">
    <source>
        <dbReference type="HAMAP-Rule" id="MF_00530"/>
    </source>
</evidence>
<evidence type="ECO:0000256" key="10">
    <source>
        <dbReference type="ARBA" id="ARBA00031795"/>
    </source>
</evidence>
<dbReference type="InterPro" id="IPR024037">
    <property type="entry name" value="Alt_ATP_synth_F1_esu"/>
</dbReference>
<name>A0ABY7GF76_9GAMM</name>
<keyword evidence="8 11" id="KW-0139">CF(1)</keyword>
<comment type="similarity">
    <text evidence="3 11">Belongs to the ATPase epsilon chain family.</text>
</comment>
<dbReference type="EMBL" id="CP113517">
    <property type="protein sequence ID" value="WAR43101.1"/>
    <property type="molecule type" value="Genomic_DNA"/>
</dbReference>
<dbReference type="Pfam" id="PF02823">
    <property type="entry name" value="ATP-synt_DE_N"/>
    <property type="match status" value="1"/>
</dbReference>
<comment type="subcellular location">
    <subcellularLocation>
        <location evidence="11">Cell membrane</location>
        <topology evidence="11">Peripheral membrane protein</topology>
    </subcellularLocation>
    <subcellularLocation>
        <location evidence="2">Endomembrane system</location>
        <topology evidence="2">Peripheral membrane protein</topology>
    </subcellularLocation>
</comment>
<dbReference type="RefSeq" id="WP_255188078.1">
    <property type="nucleotide sequence ID" value="NZ_CP113517.1"/>
</dbReference>
<dbReference type="Gene3D" id="2.60.15.10">
    <property type="entry name" value="F0F1 ATP synthase delta/epsilon subunit, N-terminal"/>
    <property type="match status" value="1"/>
</dbReference>
<keyword evidence="5 11" id="KW-0813">Transport</keyword>
<dbReference type="Proteomes" id="UP001162780">
    <property type="component" value="Chromosome"/>
</dbReference>
<evidence type="ECO:0000256" key="8">
    <source>
        <dbReference type="ARBA" id="ARBA00023196"/>
    </source>
</evidence>
<evidence type="ECO:0000256" key="5">
    <source>
        <dbReference type="ARBA" id="ARBA00022448"/>
    </source>
</evidence>
<dbReference type="InterPro" id="IPR001469">
    <property type="entry name" value="ATP_synth_F1_dsu/esu"/>
</dbReference>
<evidence type="ECO:0000256" key="6">
    <source>
        <dbReference type="ARBA" id="ARBA00023065"/>
    </source>
</evidence>
<dbReference type="SUPFAM" id="SSF51344">
    <property type="entry name" value="Epsilon subunit of F1F0-ATP synthase N-terminal domain"/>
    <property type="match status" value="1"/>
</dbReference>
<reference evidence="13" key="1">
    <citation type="submission" date="2022-11" db="EMBL/GenBank/DDBJ databases">
        <title>Methylomonas rapida sp. nov., Carotenoid-Producing Obligate Methanotrophs with High Growth Characteristics and Biotechnological Potential.</title>
        <authorList>
            <person name="Tikhonova E.N."/>
            <person name="Suleimanov R.Z."/>
            <person name="Miroshnikov K."/>
            <person name="Oshkin I.Y."/>
            <person name="Belova S.E."/>
            <person name="Danilova O.V."/>
            <person name="Ashikhmin A."/>
            <person name="Konopkin A."/>
            <person name="But S.Y."/>
            <person name="Khmelenina V.N."/>
            <person name="Kuznetsov N."/>
            <person name="Pimenov N.V."/>
            <person name="Dedysh S.N."/>
        </authorList>
    </citation>
    <scope>NUCLEOTIDE SEQUENCE</scope>
    <source>
        <strain evidence="13">MP1</strain>
    </source>
</reference>
<gene>
    <name evidence="11" type="primary">atpC</name>
    <name evidence="13" type="ORF">NM686_011900</name>
</gene>
<evidence type="ECO:0000259" key="12">
    <source>
        <dbReference type="Pfam" id="PF02823"/>
    </source>
</evidence>
<proteinExistence type="inferred from homology"/>
<evidence type="ECO:0000256" key="1">
    <source>
        <dbReference type="ARBA" id="ARBA00003543"/>
    </source>
</evidence>
<keyword evidence="11" id="KW-0375">Hydrogen ion transport</keyword>
<keyword evidence="11" id="KW-0066">ATP synthesis</keyword>
<comment type="subunit">
    <text evidence="11">F-type ATPases have 2 components, CF(1) - the catalytic core - and CF(0) - the membrane proton channel. CF(1) has five subunits: alpha(3), beta(3), gamma(1), delta(1), epsilon(1). CF(0) has three main subunits: a, b and c.</text>
</comment>